<feature type="compositionally biased region" description="Basic and acidic residues" evidence="1">
    <location>
        <begin position="149"/>
        <end position="166"/>
    </location>
</feature>
<feature type="compositionally biased region" description="Basic residues" evidence="1">
    <location>
        <begin position="167"/>
        <end position="176"/>
    </location>
</feature>
<evidence type="ECO:0000313" key="3">
    <source>
        <dbReference type="EMBL" id="CAE0659585.1"/>
    </source>
</evidence>
<keyword evidence="2" id="KW-0812">Transmembrane</keyword>
<feature type="compositionally biased region" description="Low complexity" evidence="1">
    <location>
        <begin position="180"/>
        <end position="189"/>
    </location>
</feature>
<proteinExistence type="predicted"/>
<gene>
    <name evidence="3" type="ORF">LGLO00237_LOCUS11161</name>
</gene>
<keyword evidence="2" id="KW-1133">Transmembrane helix</keyword>
<feature type="region of interest" description="Disordered" evidence="1">
    <location>
        <begin position="149"/>
        <end position="189"/>
    </location>
</feature>
<organism evidence="3">
    <name type="scientific">Lotharella globosa</name>
    <dbReference type="NCBI Taxonomy" id="91324"/>
    <lineage>
        <taxon>Eukaryota</taxon>
        <taxon>Sar</taxon>
        <taxon>Rhizaria</taxon>
        <taxon>Cercozoa</taxon>
        <taxon>Chlorarachniophyceae</taxon>
        <taxon>Lotharella</taxon>
    </lineage>
</organism>
<protein>
    <submittedName>
        <fullName evidence="3">Uncharacterized protein</fullName>
    </submittedName>
</protein>
<feature type="transmembrane region" description="Helical" evidence="2">
    <location>
        <begin position="117"/>
        <end position="138"/>
    </location>
</feature>
<name>A0A7S3YRB8_9EUKA</name>
<evidence type="ECO:0000256" key="1">
    <source>
        <dbReference type="SAM" id="MobiDB-lite"/>
    </source>
</evidence>
<accession>A0A7S3YRB8</accession>
<evidence type="ECO:0000256" key="2">
    <source>
        <dbReference type="SAM" id="Phobius"/>
    </source>
</evidence>
<dbReference type="EMBL" id="HBIV01015285">
    <property type="protein sequence ID" value="CAE0659585.1"/>
    <property type="molecule type" value="Transcribed_RNA"/>
</dbReference>
<keyword evidence="2" id="KW-0472">Membrane</keyword>
<sequence>MLARTLLTRSLRASAGRASRGGIMSLSEISRQFCEKKTPVSGALEGMDLDALAREWRKTMRTVRKEDPMDVDPKVRAKIAEVKKMAEEGKSVEEIKTSIEAFEKEMKEIPPTHPFTLLLWACLGGLTIYSGWLLNTMFQERKERLKQQAEARERRAKFQAERAAAKEKRRAQRRARKEAQAAAAAAEES</sequence>
<dbReference type="AlphaFoldDB" id="A0A7S3YRB8"/>
<reference evidence="3" key="1">
    <citation type="submission" date="2021-01" db="EMBL/GenBank/DDBJ databases">
        <authorList>
            <person name="Corre E."/>
            <person name="Pelletier E."/>
            <person name="Niang G."/>
            <person name="Scheremetjew M."/>
            <person name="Finn R."/>
            <person name="Kale V."/>
            <person name="Holt S."/>
            <person name="Cochrane G."/>
            <person name="Meng A."/>
            <person name="Brown T."/>
            <person name="Cohen L."/>
        </authorList>
    </citation>
    <scope>NUCLEOTIDE SEQUENCE</scope>
    <source>
        <strain evidence="3">CCCM811</strain>
    </source>
</reference>